<dbReference type="AlphaFoldDB" id="A0AAV7KBC9"/>
<evidence type="ECO:0000313" key="2">
    <source>
        <dbReference type="EMBL" id="KAI6657924.1"/>
    </source>
</evidence>
<dbReference type="InterPro" id="IPR000626">
    <property type="entry name" value="Ubiquitin-like_dom"/>
</dbReference>
<reference evidence="2 3" key="1">
    <citation type="journal article" date="2023" name="BMC Biol.">
        <title>The compact genome of the sponge Oopsacas minuta (Hexactinellida) is lacking key metazoan core genes.</title>
        <authorList>
            <person name="Santini S."/>
            <person name="Schenkelaars Q."/>
            <person name="Jourda C."/>
            <person name="Duchesne M."/>
            <person name="Belahbib H."/>
            <person name="Rocher C."/>
            <person name="Selva M."/>
            <person name="Riesgo A."/>
            <person name="Vervoort M."/>
            <person name="Leys S.P."/>
            <person name="Kodjabachian L."/>
            <person name="Le Bivic A."/>
            <person name="Borchiellini C."/>
            <person name="Claverie J.M."/>
            <person name="Renard E."/>
        </authorList>
    </citation>
    <scope>NUCLEOTIDE SEQUENCE [LARGE SCALE GENOMIC DNA]</scope>
    <source>
        <strain evidence="2">SPO-2</strain>
    </source>
</reference>
<dbReference type="Proteomes" id="UP001165289">
    <property type="component" value="Unassembled WGS sequence"/>
</dbReference>
<dbReference type="Pfam" id="PF00240">
    <property type="entry name" value="ubiquitin"/>
    <property type="match status" value="1"/>
</dbReference>
<gene>
    <name evidence="2" type="ORF">LOD99_15642</name>
</gene>
<dbReference type="SUPFAM" id="SSF56399">
    <property type="entry name" value="ADP-ribosylation"/>
    <property type="match status" value="1"/>
</dbReference>
<evidence type="ECO:0000259" key="1">
    <source>
        <dbReference type="PROSITE" id="PS50053"/>
    </source>
</evidence>
<accession>A0AAV7KBC9</accession>
<dbReference type="InterPro" id="IPR029071">
    <property type="entry name" value="Ubiquitin-like_domsf"/>
</dbReference>
<organism evidence="2 3">
    <name type="scientific">Oopsacas minuta</name>
    <dbReference type="NCBI Taxonomy" id="111878"/>
    <lineage>
        <taxon>Eukaryota</taxon>
        <taxon>Metazoa</taxon>
        <taxon>Porifera</taxon>
        <taxon>Hexactinellida</taxon>
        <taxon>Hexasterophora</taxon>
        <taxon>Lyssacinosida</taxon>
        <taxon>Leucopsacidae</taxon>
        <taxon>Oopsacas</taxon>
    </lineage>
</organism>
<dbReference type="EMBL" id="JAKMXF010000110">
    <property type="protein sequence ID" value="KAI6657924.1"/>
    <property type="molecule type" value="Genomic_DNA"/>
</dbReference>
<protein>
    <recommendedName>
        <fullName evidence="1">Ubiquitin-like domain-containing protein</fullName>
    </recommendedName>
</protein>
<keyword evidence="3" id="KW-1185">Reference proteome</keyword>
<dbReference type="Gene3D" id="3.90.175.10">
    <property type="entry name" value="Diphtheria Toxin, domain 1"/>
    <property type="match status" value="1"/>
</dbReference>
<dbReference type="Gene3D" id="3.10.20.90">
    <property type="entry name" value="Phosphatidylinositol 3-kinase Catalytic Subunit, Chain A, domain 1"/>
    <property type="match status" value="1"/>
</dbReference>
<proteinExistence type="predicted"/>
<sequence>MGCVYGTQIGAGLPVGTNSETRQIQNINNDFLNHKYRNPSKDYDLSDDTDDGYKYLRGGYPYYPPYGCETIVIKVIKKYSDDVWLGQNGNRGTYLTMPSSKDTIRQLKVLIQQKLGVKPENQCLRYQGILVEDTNTLESYNITDYSIITVFVGTQGSSIEQNLIDSIYLDPYWDRDYTNLTGEHIKRMRGGYPYYRPCGWKRIAIKVTGKYSDDKWLGHTGAEGEWAVSYHGTKKGAFDNICTQGYKVGTRAVYGRGVYSSPDINVAKGYAKQFLINGVTYLGIFQNRVNPKGVNIVNDGEFWVCPDPNDIRPYGLCVKRC</sequence>
<dbReference type="SMART" id="SM00213">
    <property type="entry name" value="UBQ"/>
    <property type="match status" value="1"/>
</dbReference>
<dbReference type="PANTHER" id="PTHR36649:SF28">
    <property type="entry name" value="UBIQUITIN-LIKE DOMAIN-CONTAINING PROTEIN"/>
    <property type="match status" value="1"/>
</dbReference>
<comment type="caution">
    <text evidence="2">The sequence shown here is derived from an EMBL/GenBank/DDBJ whole genome shotgun (WGS) entry which is preliminary data.</text>
</comment>
<dbReference type="PANTHER" id="PTHR36649">
    <property type="entry name" value="UBIQUITIN-LIKE DOMAIN-CONTAINING PROTEIN"/>
    <property type="match status" value="1"/>
</dbReference>
<name>A0AAV7KBC9_9METZ</name>
<evidence type="ECO:0000313" key="3">
    <source>
        <dbReference type="Proteomes" id="UP001165289"/>
    </source>
</evidence>
<feature type="domain" description="Ubiquitin-like" evidence="1">
    <location>
        <begin position="69"/>
        <end position="157"/>
    </location>
</feature>
<dbReference type="CDD" id="cd17039">
    <property type="entry name" value="Ubl_ubiquitin_like"/>
    <property type="match status" value="1"/>
</dbReference>
<dbReference type="PROSITE" id="PS50053">
    <property type="entry name" value="UBIQUITIN_2"/>
    <property type="match status" value="1"/>
</dbReference>
<dbReference type="SUPFAM" id="SSF54236">
    <property type="entry name" value="Ubiquitin-like"/>
    <property type="match status" value="1"/>
</dbReference>